<sequence length="636" mass="68665">MKFNYQDNVNLMMAFSMAMGWSEGELKLQKLLHVPDLDNPTSSMLTPQASSMLQRAPLLAVGTLDDQGHPWTALWGGSPGFSEPIGGGFIGTRTLVDGKYDPVVQALVGGSPKGEPLQPKGGGKMLSALAIDLVARKRVKIAGSMVAATVREVGIESADDAELPVDVPKTQDQVQVVTKVEQSLGNCPKYLNQYELRPAMVIPSLVSEGPSLGPEGRALIEKADMFFLSTAAPTDMDTNHRGGPPGFVRIISPTCIVYPEYSGNRYYQSLGNLHYNPLIGVTFPNYETGGVLYTTGTAEVLVGTDAAQLMPGTNLAVKINLTDTRFVAQGLAFRGERKVNGASPYNPLLRTLASEGNIKSTFSSNSRKTAKLINKTLLTPSIARFTFSVSDGLSYEPGQWIALSFAAELDTGYSHMRESDPRSLNDDFIRTFTISSTPTARTKTAATTPPLDKEFTITIRALGAATNFLLQQNPQAGLELPILGVGGDFRILQPRTTDDEDEEGNTEVTPFIAAGVGITPILGQSRTLDFHRTRFRLFWTIRAADIHLVVDTLARYEGLAGATTVFVTGCQDTEEGEAVKSVVEGAGAGVRVRRLGKGDLETVGARKWFLCAGEAVKKEVLAWLEGREVVFEDFGY</sequence>
<dbReference type="Gene3D" id="3.40.50.80">
    <property type="entry name" value="Nucleotide-binding domain of ferredoxin-NADP reductase (FNR) module"/>
    <property type="match status" value="1"/>
</dbReference>
<keyword evidence="3" id="KW-1185">Reference proteome</keyword>
<name>A0A8H7J781_9PLEO</name>
<dbReference type="SUPFAM" id="SSF52343">
    <property type="entry name" value="Ferredoxin reductase-like, C-terminal NADP-linked domain"/>
    <property type="match status" value="1"/>
</dbReference>
<dbReference type="InterPro" id="IPR017927">
    <property type="entry name" value="FAD-bd_FR_type"/>
</dbReference>
<dbReference type="Gene3D" id="2.40.30.10">
    <property type="entry name" value="Translation factors"/>
    <property type="match status" value="1"/>
</dbReference>
<feature type="domain" description="FAD-binding FR-type" evidence="1">
    <location>
        <begin position="365"/>
        <end position="492"/>
    </location>
</feature>
<dbReference type="GO" id="GO:0016491">
    <property type="term" value="F:oxidoreductase activity"/>
    <property type="evidence" value="ECO:0007669"/>
    <property type="project" value="InterPro"/>
</dbReference>
<evidence type="ECO:0000313" key="3">
    <source>
        <dbReference type="Proteomes" id="UP000651452"/>
    </source>
</evidence>
<dbReference type="InterPro" id="IPR017938">
    <property type="entry name" value="Riboflavin_synthase-like_b-brl"/>
</dbReference>
<dbReference type="SUPFAM" id="SSF50475">
    <property type="entry name" value="FMN-binding split barrel"/>
    <property type="match status" value="1"/>
</dbReference>
<dbReference type="AlphaFoldDB" id="A0A8H7J781"/>
<dbReference type="PANTHER" id="PTHR42815">
    <property type="entry name" value="FAD-BINDING, PUTATIVE (AFU_ORTHOLOGUE AFUA_6G07600)-RELATED"/>
    <property type="match status" value="1"/>
</dbReference>
<dbReference type="Gene3D" id="2.30.110.10">
    <property type="entry name" value="Electron Transport, Fmn-binding Protein, Chain A"/>
    <property type="match status" value="1"/>
</dbReference>
<dbReference type="PROSITE" id="PS51384">
    <property type="entry name" value="FAD_FR"/>
    <property type="match status" value="1"/>
</dbReference>
<dbReference type="Proteomes" id="UP000651452">
    <property type="component" value="Unassembled WGS sequence"/>
</dbReference>
<dbReference type="PANTHER" id="PTHR42815:SF2">
    <property type="entry name" value="FAD-BINDING, PUTATIVE (AFU_ORTHOLOGUE AFUA_6G07600)-RELATED"/>
    <property type="match status" value="1"/>
</dbReference>
<dbReference type="InterPro" id="IPR039261">
    <property type="entry name" value="FNR_nucleotide-bd"/>
</dbReference>
<gene>
    <name evidence="2" type="ORF">EKO04_004238</name>
</gene>
<proteinExistence type="predicted"/>
<dbReference type="OrthoDB" id="436496at2759"/>
<organism evidence="2 3">
    <name type="scientific">Ascochyta lentis</name>
    <dbReference type="NCBI Taxonomy" id="205686"/>
    <lineage>
        <taxon>Eukaryota</taxon>
        <taxon>Fungi</taxon>
        <taxon>Dikarya</taxon>
        <taxon>Ascomycota</taxon>
        <taxon>Pezizomycotina</taxon>
        <taxon>Dothideomycetes</taxon>
        <taxon>Pleosporomycetidae</taxon>
        <taxon>Pleosporales</taxon>
        <taxon>Pleosporineae</taxon>
        <taxon>Didymellaceae</taxon>
        <taxon>Ascochyta</taxon>
    </lineage>
</organism>
<dbReference type="SUPFAM" id="SSF63380">
    <property type="entry name" value="Riboflavin synthase domain-like"/>
    <property type="match status" value="1"/>
</dbReference>
<reference evidence="2" key="2">
    <citation type="submission" date="2020-09" db="EMBL/GenBank/DDBJ databases">
        <title>Reference genome assembly for Australian Ascochyta lentis isolate Al4.</title>
        <authorList>
            <person name="Lee R.C."/>
            <person name="Farfan-Caceres L.M."/>
            <person name="Debler J.W."/>
            <person name="Williams A.H."/>
            <person name="Henares B.M."/>
        </authorList>
    </citation>
    <scope>NUCLEOTIDE SEQUENCE</scope>
    <source>
        <strain evidence="2">Al4</strain>
    </source>
</reference>
<evidence type="ECO:0000259" key="1">
    <source>
        <dbReference type="PROSITE" id="PS51384"/>
    </source>
</evidence>
<dbReference type="InterPro" id="IPR012349">
    <property type="entry name" value="Split_barrel_FMN-bd"/>
</dbReference>
<reference evidence="2" key="1">
    <citation type="submission" date="2018-12" db="EMBL/GenBank/DDBJ databases">
        <authorList>
            <person name="Syme R.A."/>
            <person name="Farfan-Caceres L."/>
            <person name="Lichtenzveig J."/>
        </authorList>
    </citation>
    <scope>NUCLEOTIDE SEQUENCE</scope>
    <source>
        <strain evidence="2">Al4</strain>
    </source>
</reference>
<dbReference type="EMBL" id="RZGK01000007">
    <property type="protein sequence ID" value="KAF9697850.1"/>
    <property type="molecule type" value="Genomic_DNA"/>
</dbReference>
<accession>A0A8H7J781</accession>
<evidence type="ECO:0000313" key="2">
    <source>
        <dbReference type="EMBL" id="KAF9697850.1"/>
    </source>
</evidence>
<protein>
    <recommendedName>
        <fullName evidence="1">FAD-binding FR-type domain-containing protein</fullName>
    </recommendedName>
</protein>
<comment type="caution">
    <text evidence="2">The sequence shown here is derived from an EMBL/GenBank/DDBJ whole genome shotgun (WGS) entry which is preliminary data.</text>
</comment>